<evidence type="ECO:0000313" key="1">
    <source>
        <dbReference type="EMBL" id="OXU16798.1"/>
    </source>
</evidence>
<keyword evidence="2" id="KW-1185">Reference proteome</keyword>
<protein>
    <submittedName>
        <fullName evidence="1">Uncharacterized protein</fullName>
    </submittedName>
</protein>
<organism evidence="1 2">
    <name type="scientific">Trichomalopsis sarcophagae</name>
    <dbReference type="NCBI Taxonomy" id="543379"/>
    <lineage>
        <taxon>Eukaryota</taxon>
        <taxon>Metazoa</taxon>
        <taxon>Ecdysozoa</taxon>
        <taxon>Arthropoda</taxon>
        <taxon>Hexapoda</taxon>
        <taxon>Insecta</taxon>
        <taxon>Pterygota</taxon>
        <taxon>Neoptera</taxon>
        <taxon>Endopterygota</taxon>
        <taxon>Hymenoptera</taxon>
        <taxon>Apocrita</taxon>
        <taxon>Proctotrupomorpha</taxon>
        <taxon>Chalcidoidea</taxon>
        <taxon>Pteromalidae</taxon>
        <taxon>Pteromalinae</taxon>
        <taxon>Trichomalopsis</taxon>
    </lineage>
</organism>
<dbReference type="Proteomes" id="UP000215335">
    <property type="component" value="Unassembled WGS sequence"/>
</dbReference>
<sequence>MEHNWISTDDEPEAIYLKCKKVASCYATAKLETANPDVINPANPHSAAYAPDPHAMDVARFQDALKHEIQTGRMSPRDAYDTIALLYPDGGTRTPYPQILPSIKNWRRQVISTNPENLQAFAHQLAAPASLATAVSQWRFDINTFRRQQWRQSHTSAILGKISSLGLADFVRNHKEANFFVRKLLTTLAFHPEDHIGRLFEMLIESSPLTTRRRLQPFCLYFSDFRLQTIGAAGFSIFGIANRTNNIIESYHIRLLHRMGDHPLGWNFHNKNLVLAWRLLYLQHVSLQRFLTICANIIGPQTLLNKMDSLTLSRLTAILQLEQVFQGAVAPRNNMSCIGADLEFNFGIIAAYRVNERLILNDNVLRNPVQDVIDGVQDQLCTIEGVSSQMEEDLGPLPAPGVVNDVPAPVPGVANDVPTPVPSVANDVPTPVPGVEVNVIQPVPAMADDAPEPIPCEAVNVPGVPMDVAHLVLGVAVHLPEPSEPVARQTRT</sequence>
<reference evidence="1 2" key="1">
    <citation type="journal article" date="2017" name="Curr. Biol.">
        <title>The Evolution of Venom by Co-option of Single-Copy Genes.</title>
        <authorList>
            <person name="Martinson E.O."/>
            <person name="Mrinalini"/>
            <person name="Kelkar Y.D."/>
            <person name="Chang C.H."/>
            <person name="Werren J.H."/>
        </authorList>
    </citation>
    <scope>NUCLEOTIDE SEQUENCE [LARGE SCALE GENOMIC DNA]</scope>
    <source>
        <strain evidence="1 2">Alberta</strain>
        <tissue evidence="1">Whole body</tissue>
    </source>
</reference>
<proteinExistence type="predicted"/>
<evidence type="ECO:0000313" key="2">
    <source>
        <dbReference type="Proteomes" id="UP000215335"/>
    </source>
</evidence>
<gene>
    <name evidence="1" type="ORF">TSAR_010490</name>
</gene>
<dbReference type="OrthoDB" id="90756at2759"/>
<dbReference type="AlphaFoldDB" id="A0A232EEP2"/>
<name>A0A232EEP2_9HYME</name>
<dbReference type="EMBL" id="NNAY01005280">
    <property type="protein sequence ID" value="OXU16798.1"/>
    <property type="molecule type" value="Genomic_DNA"/>
</dbReference>
<comment type="caution">
    <text evidence="1">The sequence shown here is derived from an EMBL/GenBank/DDBJ whole genome shotgun (WGS) entry which is preliminary data.</text>
</comment>
<accession>A0A232EEP2</accession>